<feature type="region of interest" description="Disordered" evidence="1">
    <location>
        <begin position="1"/>
        <end position="32"/>
    </location>
</feature>
<evidence type="ECO:0000313" key="3">
    <source>
        <dbReference type="Proteomes" id="UP000185511"/>
    </source>
</evidence>
<dbReference type="Proteomes" id="UP000185511">
    <property type="component" value="Chromosome"/>
</dbReference>
<dbReference type="InterPro" id="IPR026496">
    <property type="entry name" value="GRASP_targ"/>
</dbReference>
<organism evidence="2 3">
    <name type="scientific">Actinoalloteichus fjordicus</name>
    <dbReference type="NCBI Taxonomy" id="1612552"/>
    <lineage>
        <taxon>Bacteria</taxon>
        <taxon>Bacillati</taxon>
        <taxon>Actinomycetota</taxon>
        <taxon>Actinomycetes</taxon>
        <taxon>Pseudonocardiales</taxon>
        <taxon>Pseudonocardiaceae</taxon>
        <taxon>Actinoalloteichus</taxon>
    </lineage>
</organism>
<dbReference type="EMBL" id="CP016076">
    <property type="protein sequence ID" value="APU13542.1"/>
    <property type="molecule type" value="Genomic_DNA"/>
</dbReference>
<proteinExistence type="predicted"/>
<evidence type="ECO:0000256" key="1">
    <source>
        <dbReference type="SAM" id="MobiDB-lite"/>
    </source>
</evidence>
<keyword evidence="3" id="KW-1185">Reference proteome</keyword>
<dbReference type="NCBIfam" id="TIGR04186">
    <property type="entry name" value="GRASP_targ"/>
    <property type="match status" value="1"/>
</dbReference>
<sequence>MSITTDSDLLMPDLLPASRLRPPVSQDTPSEGALRPFGLACSTVVLDEEITVVENHRYDQDRQMAVLSDGSLLVDSPLTATTNNTTITKVDNQEFTDVEPVD</sequence>
<reference evidence="3" key="1">
    <citation type="submission" date="2016-06" db="EMBL/GenBank/DDBJ databases">
        <title>Complete genome sequence of Actinoalloteichus fjordicus DSM 46855 (=ADI127-17), type strain of the new species Actinoalloteichus fjordicus.</title>
        <authorList>
            <person name="Ruckert C."/>
            <person name="Nouioui I."/>
            <person name="Willmese J."/>
            <person name="van Wezel G."/>
            <person name="Klenk H.-P."/>
            <person name="Kalinowski J."/>
            <person name="Zotchev S.B."/>
        </authorList>
    </citation>
    <scope>NUCLEOTIDE SEQUENCE [LARGE SCALE GENOMIC DNA]</scope>
    <source>
        <strain evidence="3">ADI127-7</strain>
    </source>
</reference>
<dbReference type="AlphaFoldDB" id="A0AAC9L9F4"/>
<gene>
    <name evidence="2" type="ORF">UA74_07365</name>
</gene>
<accession>A0AAC9L9F4</accession>
<name>A0AAC9L9F4_9PSEU</name>
<evidence type="ECO:0000313" key="2">
    <source>
        <dbReference type="EMBL" id="APU13542.1"/>
    </source>
</evidence>
<protein>
    <submittedName>
        <fullName evidence="2">ATP-grasp target RiPP</fullName>
    </submittedName>
</protein>
<dbReference type="KEGG" id="acad:UA74_07365"/>